<dbReference type="RefSeq" id="WP_307494848.1">
    <property type="nucleotide sequence ID" value="NZ_JAUSTN010000001.1"/>
</dbReference>
<keyword evidence="7" id="KW-1185">Reference proteome</keyword>
<evidence type="ECO:0000256" key="2">
    <source>
        <dbReference type="ARBA" id="ARBA00022723"/>
    </source>
</evidence>
<comment type="cofactor">
    <cofactor evidence="1">
        <name>Zn(2+)</name>
        <dbReference type="ChEBI" id="CHEBI:29105"/>
    </cofactor>
</comment>
<name>A0ABU0ASL0_9FIRM</name>
<keyword evidence="2" id="KW-0479">Metal-binding</keyword>
<dbReference type="InterPro" id="IPR001279">
    <property type="entry name" value="Metallo-B-lactamas"/>
</dbReference>
<dbReference type="SUPFAM" id="SSF56281">
    <property type="entry name" value="Metallo-hydrolase/oxidoreductase"/>
    <property type="match status" value="1"/>
</dbReference>
<dbReference type="CDD" id="cd06262">
    <property type="entry name" value="metallo-hydrolase-like_MBL-fold"/>
    <property type="match status" value="1"/>
</dbReference>
<comment type="caution">
    <text evidence="6">The sequence shown here is derived from an EMBL/GenBank/DDBJ whole genome shotgun (WGS) entry which is preliminary data.</text>
</comment>
<dbReference type="InterPro" id="IPR051453">
    <property type="entry name" value="MBL_Glyoxalase_II"/>
</dbReference>
<evidence type="ECO:0000313" key="6">
    <source>
        <dbReference type="EMBL" id="MDQ0274247.1"/>
    </source>
</evidence>
<organism evidence="6 7">
    <name type="scientific">Peptoniphilus koenoeneniae</name>
    <dbReference type="NCBI Taxonomy" id="507751"/>
    <lineage>
        <taxon>Bacteria</taxon>
        <taxon>Bacillati</taxon>
        <taxon>Bacillota</taxon>
        <taxon>Tissierellia</taxon>
        <taxon>Tissierellales</taxon>
        <taxon>Peptoniphilaceae</taxon>
        <taxon>Peptoniphilus</taxon>
    </lineage>
</organism>
<protein>
    <submittedName>
        <fullName evidence="6">Glyoxylase-like metal-dependent hydrolase (Beta-lactamase superfamily II)</fullName>
    </submittedName>
</protein>
<evidence type="ECO:0000259" key="5">
    <source>
        <dbReference type="SMART" id="SM00849"/>
    </source>
</evidence>
<keyword evidence="3" id="KW-0378">Hydrolase</keyword>
<dbReference type="InterPro" id="IPR036866">
    <property type="entry name" value="RibonucZ/Hydroxyglut_hydro"/>
</dbReference>
<dbReference type="SMART" id="SM00849">
    <property type="entry name" value="Lactamase_B"/>
    <property type="match status" value="1"/>
</dbReference>
<keyword evidence="4" id="KW-0862">Zinc</keyword>
<reference evidence="6 7" key="1">
    <citation type="submission" date="2023-07" db="EMBL/GenBank/DDBJ databases">
        <title>Genomic Encyclopedia of Type Strains, Phase IV (KMG-IV): sequencing the most valuable type-strain genomes for metagenomic binning, comparative biology and taxonomic classification.</title>
        <authorList>
            <person name="Goeker M."/>
        </authorList>
    </citation>
    <scope>NUCLEOTIDE SEQUENCE [LARGE SCALE GENOMIC DNA]</scope>
    <source>
        <strain evidence="6 7">DSM 22616</strain>
    </source>
</reference>
<evidence type="ECO:0000313" key="7">
    <source>
        <dbReference type="Proteomes" id="UP001236559"/>
    </source>
</evidence>
<dbReference type="PANTHER" id="PTHR46233:SF3">
    <property type="entry name" value="HYDROXYACYLGLUTATHIONE HYDROLASE GLOC"/>
    <property type="match status" value="1"/>
</dbReference>
<dbReference type="EMBL" id="JAUSTN010000001">
    <property type="protein sequence ID" value="MDQ0274247.1"/>
    <property type="molecule type" value="Genomic_DNA"/>
</dbReference>
<accession>A0ABU0ASL0</accession>
<evidence type="ECO:0000256" key="1">
    <source>
        <dbReference type="ARBA" id="ARBA00001947"/>
    </source>
</evidence>
<evidence type="ECO:0000256" key="3">
    <source>
        <dbReference type="ARBA" id="ARBA00022801"/>
    </source>
</evidence>
<dbReference type="Pfam" id="PF00753">
    <property type="entry name" value="Lactamase_B"/>
    <property type="match status" value="1"/>
</dbReference>
<sequence>MKVIQMELGNFATNTYIIYDENLDAVIIDPAAEAKKIISTIEKNNLKPKFVLLTHGHPDHVGALYELKEKYNLKVYINEKDQEMLETNSTYFGPMLGLDIKDVKVDSYLKDGQELSLGNLKFKIIETPGHTKGGVCILIENILFSGDTLFLGSMGRTDFPGGDEKEIFSSLKKLMELPDETVVLPGHGPKTTIGYERKYNPYVRMANNY</sequence>
<dbReference type="PANTHER" id="PTHR46233">
    <property type="entry name" value="HYDROXYACYLGLUTATHIONE HYDROLASE GLOC"/>
    <property type="match status" value="1"/>
</dbReference>
<evidence type="ECO:0000256" key="4">
    <source>
        <dbReference type="ARBA" id="ARBA00022833"/>
    </source>
</evidence>
<dbReference type="Gene3D" id="3.60.15.10">
    <property type="entry name" value="Ribonuclease Z/Hydroxyacylglutathione hydrolase-like"/>
    <property type="match status" value="1"/>
</dbReference>
<gene>
    <name evidence="6" type="ORF">J2S72_000243</name>
</gene>
<dbReference type="Proteomes" id="UP001236559">
    <property type="component" value="Unassembled WGS sequence"/>
</dbReference>
<feature type="domain" description="Metallo-beta-lactamase" evidence="5">
    <location>
        <begin position="12"/>
        <end position="187"/>
    </location>
</feature>
<proteinExistence type="predicted"/>